<dbReference type="RefSeq" id="WP_297340270.1">
    <property type="nucleotide sequence ID" value="NZ_BAABWU010000008.1"/>
</dbReference>
<dbReference type="NCBIfam" id="TIGR01493">
    <property type="entry name" value="HAD-SF-IA-v2"/>
    <property type="match status" value="1"/>
</dbReference>
<evidence type="ECO:0000256" key="2">
    <source>
        <dbReference type="ARBA" id="ARBA00022801"/>
    </source>
</evidence>
<dbReference type="SFLD" id="SFLDF00045">
    <property type="entry name" value="2-haloacid_dehalogenase"/>
    <property type="match status" value="1"/>
</dbReference>
<dbReference type="InterPro" id="IPR006328">
    <property type="entry name" value="2-HAD"/>
</dbReference>
<name>A0ABQ0AM09_9RHOB</name>
<dbReference type="PRINTS" id="PR00413">
    <property type="entry name" value="HADHALOGNASE"/>
</dbReference>
<dbReference type="Proteomes" id="UP001441944">
    <property type="component" value="Unassembled WGS sequence"/>
</dbReference>
<dbReference type="SFLD" id="SFLDS00003">
    <property type="entry name" value="Haloacid_Dehalogenase"/>
    <property type="match status" value="1"/>
</dbReference>
<dbReference type="EMBL" id="BAABWU010000008">
    <property type="protein sequence ID" value="GAA6196905.1"/>
    <property type="molecule type" value="Genomic_DNA"/>
</dbReference>
<protein>
    <recommendedName>
        <fullName evidence="3">(S)-2-haloacid dehalogenase</fullName>
        <ecNumber evidence="3">3.8.1.2</ecNumber>
    </recommendedName>
    <alternativeName>
        <fullName evidence="3">2-haloalkanoic acid dehalogenase</fullName>
    </alternativeName>
    <alternativeName>
        <fullName evidence="3">Halocarboxylic acid halidohydrolase</fullName>
    </alternativeName>
    <alternativeName>
        <fullName evidence="3">L-2-haloacid dehalogenase</fullName>
    </alternativeName>
</protein>
<dbReference type="PANTHER" id="PTHR43316">
    <property type="entry name" value="HYDROLASE, HALOACID DELAHOGENASE-RELATED"/>
    <property type="match status" value="1"/>
</dbReference>
<dbReference type="SFLD" id="SFLDG01135">
    <property type="entry name" value="C1.5.6:_HAD__Beta-PGM__Phospha"/>
    <property type="match status" value="1"/>
</dbReference>
<keyword evidence="5" id="KW-1185">Reference proteome</keyword>
<dbReference type="InterPro" id="IPR051540">
    <property type="entry name" value="S-2-haloacid_dehalogenase"/>
</dbReference>
<evidence type="ECO:0000256" key="3">
    <source>
        <dbReference type="RuleBase" id="RU368077"/>
    </source>
</evidence>
<organism evidence="4 5">
    <name type="scientific">Pseudophaeobacter arcticus</name>
    <dbReference type="NCBI Taxonomy" id="385492"/>
    <lineage>
        <taxon>Bacteria</taxon>
        <taxon>Pseudomonadati</taxon>
        <taxon>Pseudomonadota</taxon>
        <taxon>Alphaproteobacteria</taxon>
        <taxon>Rhodobacterales</taxon>
        <taxon>Paracoccaceae</taxon>
        <taxon>Pseudophaeobacter</taxon>
    </lineage>
</organism>
<dbReference type="PANTHER" id="PTHR43316:SF3">
    <property type="entry name" value="HALOACID DEHALOGENASE, TYPE II (AFU_ORTHOLOGUE AFUA_2G07750)-RELATED"/>
    <property type="match status" value="1"/>
</dbReference>
<comment type="catalytic activity">
    <reaction evidence="3">
        <text>an (S)-2-haloacid + H2O = a (2R)-2-hydroxycarboxylate + a halide anion + H(+)</text>
        <dbReference type="Rhea" id="RHEA:11192"/>
        <dbReference type="ChEBI" id="CHEBI:15377"/>
        <dbReference type="ChEBI" id="CHEBI:15378"/>
        <dbReference type="ChEBI" id="CHEBI:16042"/>
        <dbReference type="ChEBI" id="CHEBI:58314"/>
        <dbReference type="ChEBI" id="CHEBI:137405"/>
        <dbReference type="EC" id="3.8.1.2"/>
    </reaction>
</comment>
<dbReference type="NCBIfam" id="TIGR01428">
    <property type="entry name" value="HAD_type_II"/>
    <property type="match status" value="1"/>
</dbReference>
<dbReference type="InterPro" id="IPR023214">
    <property type="entry name" value="HAD_sf"/>
</dbReference>
<dbReference type="InterPro" id="IPR006439">
    <property type="entry name" value="HAD-SF_hydro_IA"/>
</dbReference>
<evidence type="ECO:0000256" key="1">
    <source>
        <dbReference type="ARBA" id="ARBA00008106"/>
    </source>
</evidence>
<dbReference type="InterPro" id="IPR023198">
    <property type="entry name" value="PGP-like_dom2"/>
</dbReference>
<keyword evidence="2 3" id="KW-0378">Hydrolase</keyword>
<comment type="function">
    <text evidence="3">Catalyzes the hydrolytic dehalogenation of small (S)-2-haloalkanoic acids to yield the corresponding (R)-2-hydroxyalkanoic acids.</text>
</comment>
<comment type="caution">
    <text evidence="4">The sequence shown here is derived from an EMBL/GenBank/DDBJ whole genome shotgun (WGS) entry which is preliminary data.</text>
</comment>
<accession>A0ABQ0AM09</accession>
<dbReference type="Gene3D" id="3.40.50.1000">
    <property type="entry name" value="HAD superfamily/HAD-like"/>
    <property type="match status" value="1"/>
</dbReference>
<dbReference type="CDD" id="cd02588">
    <property type="entry name" value="HAD_L2-DEX"/>
    <property type="match status" value="1"/>
</dbReference>
<dbReference type="EC" id="3.8.1.2" evidence="3"/>
<proteinExistence type="inferred from homology"/>
<evidence type="ECO:0000313" key="4">
    <source>
        <dbReference type="EMBL" id="GAA6196905.1"/>
    </source>
</evidence>
<reference evidence="4 5" key="1">
    <citation type="submission" date="2024-04" db="EMBL/GenBank/DDBJ databases">
        <title>Draft genome sequence of Pseudophaeobacter arcticus NBRC 116598.</title>
        <authorList>
            <person name="Miyakawa T."/>
            <person name="Kusuya Y."/>
            <person name="Miura T."/>
        </authorList>
    </citation>
    <scope>NUCLEOTIDE SEQUENCE [LARGE SCALE GENOMIC DNA]</scope>
    <source>
        <strain evidence="4 5">SU-CL00105</strain>
    </source>
</reference>
<dbReference type="SUPFAM" id="SSF56784">
    <property type="entry name" value="HAD-like"/>
    <property type="match status" value="1"/>
</dbReference>
<dbReference type="InterPro" id="IPR036412">
    <property type="entry name" value="HAD-like_sf"/>
</dbReference>
<evidence type="ECO:0000313" key="5">
    <source>
        <dbReference type="Proteomes" id="UP001441944"/>
    </source>
</evidence>
<dbReference type="Pfam" id="PF00702">
    <property type="entry name" value="Hydrolase"/>
    <property type="match status" value="1"/>
</dbReference>
<dbReference type="Gene3D" id="1.10.150.240">
    <property type="entry name" value="Putative phosphatase, domain 2"/>
    <property type="match status" value="1"/>
</dbReference>
<gene>
    <name evidence="4" type="ORF">NBRC116598_23490</name>
</gene>
<sequence>MPITTCVFDAYGTLFDVAAAARQAAAEPEFPHLQDSWAELANHWRLKQLQYSWLRAITDAHCGFWQVTQDGLDWALEATGLAGDHKLRKRLLDLYWQLQAYPEVPAMLAALKAAGMNTAILSNGSPDMLDGAVQSAGIGALLDDVLSVESVGIFKPDARVYDLVGQRFGCQKDEVLFVSSNGWDAASAAGYGFTTAWVNRAAEPMDRLPWSAQHVLNDLTSIPDLAAT</sequence>
<comment type="similarity">
    <text evidence="1 3">Belongs to the HAD-like hydrolase superfamily. S-2-haloalkanoic acid dehalogenase family.</text>
</comment>
<dbReference type="SFLD" id="SFLDG01129">
    <property type="entry name" value="C1.5:_HAD__Beta-PGM__Phosphata"/>
    <property type="match status" value="1"/>
</dbReference>